<reference evidence="1 4" key="2">
    <citation type="submission" date="2019-07" db="EMBL/GenBank/DDBJ databases">
        <title>Whole genome shotgun sequence of Myxococcus fulvus NBRC 100333.</title>
        <authorList>
            <person name="Hosoyama A."/>
            <person name="Uohara A."/>
            <person name="Ohji S."/>
            <person name="Ichikawa N."/>
        </authorList>
    </citation>
    <scope>NUCLEOTIDE SEQUENCE [LARGE SCALE GENOMIC DNA]</scope>
    <source>
        <strain evidence="1 4">NBRC 100333</strain>
    </source>
</reference>
<dbReference type="Proteomes" id="UP000321514">
    <property type="component" value="Unassembled WGS sequence"/>
</dbReference>
<reference evidence="2 3" key="1">
    <citation type="submission" date="2016-10" db="EMBL/GenBank/DDBJ databases">
        <authorList>
            <person name="Varghese N."/>
            <person name="Submissions S."/>
        </authorList>
    </citation>
    <scope>NUCLEOTIDE SEQUENCE [LARGE SCALE GENOMIC DNA]</scope>
    <source>
        <strain evidence="2 3">DSM 16525</strain>
    </source>
</reference>
<keyword evidence="3" id="KW-1185">Reference proteome</keyword>
<evidence type="ECO:0000313" key="4">
    <source>
        <dbReference type="Proteomes" id="UP000321514"/>
    </source>
</evidence>
<dbReference type="EMBL" id="BJXR01000052">
    <property type="protein sequence ID" value="GEN11942.1"/>
    <property type="molecule type" value="Genomic_DNA"/>
</dbReference>
<name>A0A511TEW8_MYXFU</name>
<accession>A0A511TEW8</accession>
<evidence type="ECO:0000313" key="3">
    <source>
        <dbReference type="Proteomes" id="UP000183760"/>
    </source>
</evidence>
<evidence type="ECO:0000313" key="1">
    <source>
        <dbReference type="EMBL" id="GEN11942.1"/>
    </source>
</evidence>
<dbReference type="EMBL" id="FOIB01000013">
    <property type="protein sequence ID" value="SEU38883.1"/>
    <property type="molecule type" value="Genomic_DNA"/>
</dbReference>
<dbReference type="AlphaFoldDB" id="A0A511TEW8"/>
<gene>
    <name evidence="1" type="ORF">MFU01_69790</name>
    <name evidence="2" type="ORF">SAMN05443572_113235</name>
</gene>
<evidence type="ECO:0000313" key="2">
    <source>
        <dbReference type="EMBL" id="SEU38883.1"/>
    </source>
</evidence>
<dbReference type="RefSeq" id="WP_174816804.1">
    <property type="nucleotide sequence ID" value="NZ_BJXR01000052.1"/>
</dbReference>
<comment type="caution">
    <text evidence="1">The sequence shown here is derived from an EMBL/GenBank/DDBJ whole genome shotgun (WGS) entry which is preliminary data.</text>
</comment>
<dbReference type="PROSITE" id="PS51257">
    <property type="entry name" value="PROKAR_LIPOPROTEIN"/>
    <property type="match status" value="1"/>
</dbReference>
<proteinExistence type="predicted"/>
<dbReference type="Proteomes" id="UP000183760">
    <property type="component" value="Unassembled WGS sequence"/>
</dbReference>
<evidence type="ECO:0008006" key="5">
    <source>
        <dbReference type="Google" id="ProtNLM"/>
    </source>
</evidence>
<dbReference type="STRING" id="1334629.MFUL124B02_10930"/>
<organism evidence="1 4">
    <name type="scientific">Myxococcus fulvus</name>
    <dbReference type="NCBI Taxonomy" id="33"/>
    <lineage>
        <taxon>Bacteria</taxon>
        <taxon>Pseudomonadati</taxon>
        <taxon>Myxococcota</taxon>
        <taxon>Myxococcia</taxon>
        <taxon>Myxococcales</taxon>
        <taxon>Cystobacterineae</taxon>
        <taxon>Myxococcaceae</taxon>
        <taxon>Myxococcus</taxon>
    </lineage>
</organism>
<sequence length="354" mass="38059">MRWIRALTLGGLTWVVGCTESKVADDLDIVLKGRLVDEAGAALPEAMLKVYRSDNSSCAFAGFTASWKSVKARTDGTFELDLLGADTRNGSIARCFVLRSPAQREGRSVSAAFLVQESEVQLPVLQEWTGAMTATEEARGVSVGFRSLHATHGLESDGHVLSVRPSLREAWRVTDAVSPVHLSDYVLEDAAGLEAFVSVERDAKAGAESVSLTYVSDERALPRRALVPVSRGATCTYLNAETPCRLTNGELDGLVLFQTGVQEVVVQLARSVVPRKAVLRNFEVSGAMNELVLEGSADGTQWVPLANLLEGTGARPFVEVDLTGTTSVSRVRVKAVPREATGQLRSLGQLSLFE</sequence>
<protein>
    <recommendedName>
        <fullName evidence="5">Lipoprotein</fullName>
    </recommendedName>
</protein>